<organism evidence="1 2">
    <name type="scientific">Tindallia magadiensis</name>
    <dbReference type="NCBI Taxonomy" id="69895"/>
    <lineage>
        <taxon>Bacteria</taxon>
        <taxon>Bacillati</taxon>
        <taxon>Bacillota</taxon>
        <taxon>Clostridia</taxon>
        <taxon>Peptostreptococcales</taxon>
        <taxon>Tindalliaceae</taxon>
        <taxon>Tindallia</taxon>
    </lineage>
</organism>
<dbReference type="RefSeq" id="WP_093372663.1">
    <property type="nucleotide sequence ID" value="NZ_FOQA01000006.1"/>
</dbReference>
<dbReference type="PANTHER" id="PTHR37804:SF1">
    <property type="entry name" value="CDAA REGULATORY PROTEIN CDAR"/>
    <property type="match status" value="1"/>
</dbReference>
<evidence type="ECO:0000313" key="2">
    <source>
        <dbReference type="Proteomes" id="UP000199287"/>
    </source>
</evidence>
<evidence type="ECO:0000313" key="1">
    <source>
        <dbReference type="EMBL" id="SFI11947.1"/>
    </source>
</evidence>
<dbReference type="Pfam" id="PF07949">
    <property type="entry name" value="YbbR"/>
    <property type="match status" value="3"/>
</dbReference>
<gene>
    <name evidence="1" type="ORF">SAMN05192551_106223</name>
</gene>
<protein>
    <submittedName>
        <fullName evidence="1">YbbR domain-containing protein</fullName>
    </submittedName>
</protein>
<accession>A0A1I3FLC0</accession>
<dbReference type="OrthoDB" id="2111604at2"/>
<sequence length="409" mass="46232">MSKFLSKNLAAKIISILFALLLWIYVMSVINPRITREELNIPVKLVNENIIRQSGLVVYGDPEPTIRVRLTGNRDQVHRVTRNNIDAKVDLRGYEEGTNSIPIEVSVPGGVEVEYSPRYVTVELERIVEKQIPVGLNIEGTPASGFVVGETQIKPEEVWVEGPESYINSIEQIIAQLQLSNESNNISKSLPLRAINSRGEEVDQVEVKTGFVEVSVMVDQLKSVPVEIDMNIQGAEGYRIVRVNSEPRSVTVRGQSNVLESINRLKTELVELRDLTESKQVRVPIVFPDQVRPHNDRDILLDIEVKAMQDHTLEISRENIRYENKDADLIIDEDSLPEIFQVRLTALGSSLENLDTRTIMIFINLEGLEAGVHEVFPRVWLPMNVENIATDVMIEPESFEIQLLEPEAE</sequence>
<dbReference type="EMBL" id="FOQA01000006">
    <property type="protein sequence ID" value="SFI11947.1"/>
    <property type="molecule type" value="Genomic_DNA"/>
</dbReference>
<dbReference type="Gene3D" id="2.170.120.30">
    <property type="match status" value="2"/>
</dbReference>
<dbReference type="InterPro" id="IPR012505">
    <property type="entry name" value="YbbR"/>
</dbReference>
<reference evidence="2" key="1">
    <citation type="submission" date="2016-10" db="EMBL/GenBank/DDBJ databases">
        <authorList>
            <person name="Varghese N."/>
            <person name="Submissions S."/>
        </authorList>
    </citation>
    <scope>NUCLEOTIDE SEQUENCE [LARGE SCALE GENOMIC DNA]</scope>
    <source>
        <strain evidence="2">Z-7934</strain>
    </source>
</reference>
<dbReference type="AlphaFoldDB" id="A0A1I3FLC0"/>
<dbReference type="InterPro" id="IPR053154">
    <property type="entry name" value="c-di-AMP_regulator"/>
</dbReference>
<dbReference type="STRING" id="69895.SAMN05192551_106223"/>
<name>A0A1I3FLC0_9FIRM</name>
<keyword evidence="2" id="KW-1185">Reference proteome</keyword>
<dbReference type="Gene3D" id="2.170.120.40">
    <property type="entry name" value="YbbR-like domain"/>
    <property type="match status" value="2"/>
</dbReference>
<dbReference type="PANTHER" id="PTHR37804">
    <property type="entry name" value="CDAA REGULATORY PROTEIN CDAR"/>
    <property type="match status" value="1"/>
</dbReference>
<dbReference type="Proteomes" id="UP000199287">
    <property type="component" value="Unassembled WGS sequence"/>
</dbReference>
<proteinExistence type="predicted"/>